<organism evidence="2 3">
    <name type="scientific">Tetrabaena socialis</name>
    <dbReference type="NCBI Taxonomy" id="47790"/>
    <lineage>
        <taxon>Eukaryota</taxon>
        <taxon>Viridiplantae</taxon>
        <taxon>Chlorophyta</taxon>
        <taxon>core chlorophytes</taxon>
        <taxon>Chlorophyceae</taxon>
        <taxon>CS clade</taxon>
        <taxon>Chlamydomonadales</taxon>
        <taxon>Tetrabaenaceae</taxon>
        <taxon>Tetrabaena</taxon>
    </lineage>
</organism>
<feature type="region of interest" description="Disordered" evidence="1">
    <location>
        <begin position="31"/>
        <end position="63"/>
    </location>
</feature>
<dbReference type="EMBL" id="PGGS01000006">
    <property type="protein sequence ID" value="PNH12601.1"/>
    <property type="molecule type" value="Genomic_DNA"/>
</dbReference>
<evidence type="ECO:0000256" key="1">
    <source>
        <dbReference type="SAM" id="MobiDB-lite"/>
    </source>
</evidence>
<dbReference type="Proteomes" id="UP000236333">
    <property type="component" value="Unassembled WGS sequence"/>
</dbReference>
<keyword evidence="3" id="KW-1185">Reference proteome</keyword>
<protein>
    <submittedName>
        <fullName evidence="2">Uncharacterized protein</fullName>
    </submittedName>
</protein>
<evidence type="ECO:0000313" key="3">
    <source>
        <dbReference type="Proteomes" id="UP000236333"/>
    </source>
</evidence>
<comment type="caution">
    <text evidence="2">The sequence shown here is derived from an EMBL/GenBank/DDBJ whole genome shotgun (WGS) entry which is preliminary data.</text>
</comment>
<gene>
    <name evidence="2" type="ORF">TSOC_000450</name>
</gene>
<sequence>MAYESCVMLLKYCGSMSMSVRISVLRMVLTRKRSSSDRKNMQPLLPGELSCHSAEEPPSDSMYSASAMPYMLRRLRKTRGE</sequence>
<name>A0A2J8AJB7_9CHLO</name>
<evidence type="ECO:0000313" key="2">
    <source>
        <dbReference type="EMBL" id="PNH12601.1"/>
    </source>
</evidence>
<dbReference type="AlphaFoldDB" id="A0A2J8AJB7"/>
<accession>A0A2J8AJB7</accession>
<reference evidence="2 3" key="1">
    <citation type="journal article" date="2017" name="Mol. Biol. Evol.">
        <title>The 4-celled Tetrabaena socialis nuclear genome reveals the essential components for genetic control of cell number at the origin of multicellularity in the volvocine lineage.</title>
        <authorList>
            <person name="Featherston J."/>
            <person name="Arakaki Y."/>
            <person name="Hanschen E.R."/>
            <person name="Ferris P.J."/>
            <person name="Michod R.E."/>
            <person name="Olson B.J.S.C."/>
            <person name="Nozaki H."/>
            <person name="Durand P.M."/>
        </authorList>
    </citation>
    <scope>NUCLEOTIDE SEQUENCE [LARGE SCALE GENOMIC DNA]</scope>
    <source>
        <strain evidence="2 3">NIES-571</strain>
    </source>
</reference>
<proteinExistence type="predicted"/>